<feature type="region of interest" description="Disordered" evidence="1">
    <location>
        <begin position="57"/>
        <end position="76"/>
    </location>
</feature>
<proteinExistence type="predicted"/>
<name>A0ABR3MM86_9TELE</name>
<accession>A0ABR3MM86</accession>
<protein>
    <submittedName>
        <fullName evidence="2">Uncharacterized protein</fullName>
    </submittedName>
</protein>
<sequence>MGASWQTQISRPDRGSCSQTADMTCISANRCGSPPSHTSPPRQTLGKRRVRPLHKSCCLHGQMHSSLKEPIPTPKP</sequence>
<evidence type="ECO:0000313" key="2">
    <source>
        <dbReference type="EMBL" id="KAL1265743.1"/>
    </source>
</evidence>
<dbReference type="EMBL" id="JAYMGO010000011">
    <property type="protein sequence ID" value="KAL1265743.1"/>
    <property type="molecule type" value="Genomic_DNA"/>
</dbReference>
<reference evidence="2 3" key="1">
    <citation type="submission" date="2023-09" db="EMBL/GenBank/DDBJ databases">
        <authorList>
            <person name="Wang M."/>
        </authorList>
    </citation>
    <scope>NUCLEOTIDE SEQUENCE [LARGE SCALE GENOMIC DNA]</scope>
    <source>
        <strain evidence="2">GT-2023</strain>
        <tissue evidence="2">Liver</tissue>
    </source>
</reference>
<keyword evidence="3" id="KW-1185">Reference proteome</keyword>
<dbReference type="Proteomes" id="UP001558613">
    <property type="component" value="Unassembled WGS sequence"/>
</dbReference>
<organism evidence="2 3">
    <name type="scientific">Cirrhinus molitorella</name>
    <name type="common">mud carp</name>
    <dbReference type="NCBI Taxonomy" id="172907"/>
    <lineage>
        <taxon>Eukaryota</taxon>
        <taxon>Metazoa</taxon>
        <taxon>Chordata</taxon>
        <taxon>Craniata</taxon>
        <taxon>Vertebrata</taxon>
        <taxon>Euteleostomi</taxon>
        <taxon>Actinopterygii</taxon>
        <taxon>Neopterygii</taxon>
        <taxon>Teleostei</taxon>
        <taxon>Ostariophysi</taxon>
        <taxon>Cypriniformes</taxon>
        <taxon>Cyprinidae</taxon>
        <taxon>Labeoninae</taxon>
        <taxon>Labeonini</taxon>
        <taxon>Cirrhinus</taxon>
    </lineage>
</organism>
<gene>
    <name evidence="2" type="ORF">QQF64_003770</name>
</gene>
<feature type="region of interest" description="Disordered" evidence="1">
    <location>
        <begin position="28"/>
        <end position="49"/>
    </location>
</feature>
<evidence type="ECO:0000256" key="1">
    <source>
        <dbReference type="SAM" id="MobiDB-lite"/>
    </source>
</evidence>
<evidence type="ECO:0000313" key="3">
    <source>
        <dbReference type="Proteomes" id="UP001558613"/>
    </source>
</evidence>
<comment type="caution">
    <text evidence="2">The sequence shown here is derived from an EMBL/GenBank/DDBJ whole genome shotgun (WGS) entry which is preliminary data.</text>
</comment>